<evidence type="ECO:0000313" key="10">
    <source>
        <dbReference type="EMBL" id="MCX7578968.1"/>
    </source>
</evidence>
<dbReference type="Gene3D" id="3.30.1330.80">
    <property type="entry name" value="Hypothetical protein, similar to alpha- acetolactate decarboxylase, domain 2"/>
    <property type="match status" value="2"/>
</dbReference>
<evidence type="ECO:0000256" key="7">
    <source>
        <dbReference type="ARBA" id="ARBA00023061"/>
    </source>
</evidence>
<comment type="similarity">
    <text evidence="3 9">Belongs to the alpha-acetolactate decarboxylase family.</text>
</comment>
<reference evidence="10" key="1">
    <citation type="submission" date="2018-08" db="EMBL/GenBank/DDBJ databases">
        <title>Draft genome sequences of Leuconostoc spp. and Weissella spp. with biocontrol potential.</title>
        <authorList>
            <person name="Lo R."/>
            <person name="Ho V.T.T."/>
            <person name="Turner M.S."/>
        </authorList>
    </citation>
    <scope>NUCLEOTIDE SEQUENCE</scope>
    <source>
        <strain evidence="10">156</strain>
    </source>
</reference>
<dbReference type="Proteomes" id="UP001080333">
    <property type="component" value="Unassembled WGS sequence"/>
</dbReference>
<gene>
    <name evidence="10" type="primary">budA</name>
    <name evidence="10" type="ORF">D0502_06195</name>
</gene>
<dbReference type="CDD" id="cd17299">
    <property type="entry name" value="acetolactate_decarboxylase"/>
    <property type="match status" value="1"/>
</dbReference>
<accession>A0A9X3E916</accession>
<organism evidence="10 11">
    <name type="scientific">Leuconostoc falkenbergense</name>
    <dbReference type="NCBI Taxonomy" id="2766470"/>
    <lineage>
        <taxon>Bacteria</taxon>
        <taxon>Bacillati</taxon>
        <taxon>Bacillota</taxon>
        <taxon>Bacilli</taxon>
        <taxon>Lactobacillales</taxon>
        <taxon>Lactobacillaceae</taxon>
        <taxon>Leuconostoc</taxon>
    </lineage>
</organism>
<dbReference type="EMBL" id="QVOQ01000015">
    <property type="protein sequence ID" value="MCX7578968.1"/>
    <property type="molecule type" value="Genomic_DNA"/>
</dbReference>
<dbReference type="PANTHER" id="PTHR35524">
    <property type="entry name" value="ALPHA-ACETOLACTATE DECARBOXYLASE"/>
    <property type="match status" value="1"/>
</dbReference>
<comment type="pathway">
    <text evidence="2 9">Polyol metabolism; (R,R)-butane-2,3-diol biosynthesis; (R,R)-butane-2,3-diol from pyruvate: step 2/3.</text>
</comment>
<dbReference type="InterPro" id="IPR005128">
    <property type="entry name" value="Acetolactate_a_deCO2ase"/>
</dbReference>
<keyword evidence="7 9" id="KW-0005">Acetoin biosynthesis</keyword>
<dbReference type="Pfam" id="PF03306">
    <property type="entry name" value="AAL_decarboxy"/>
    <property type="match status" value="1"/>
</dbReference>
<dbReference type="GeneID" id="97230360"/>
<keyword evidence="8 9" id="KW-0456">Lyase</keyword>
<evidence type="ECO:0000256" key="1">
    <source>
        <dbReference type="ARBA" id="ARBA00001784"/>
    </source>
</evidence>
<evidence type="ECO:0000256" key="6">
    <source>
        <dbReference type="ARBA" id="ARBA00022793"/>
    </source>
</evidence>
<comment type="caution">
    <text evidence="10">The sequence shown here is derived from an EMBL/GenBank/DDBJ whole genome shotgun (WGS) entry which is preliminary data.</text>
</comment>
<evidence type="ECO:0000256" key="3">
    <source>
        <dbReference type="ARBA" id="ARBA00007106"/>
    </source>
</evidence>
<dbReference type="GO" id="GO:0047605">
    <property type="term" value="F:acetolactate decarboxylase activity"/>
    <property type="evidence" value="ECO:0007669"/>
    <property type="project" value="UniProtKB-UniRule"/>
</dbReference>
<dbReference type="RefSeq" id="WP_114667579.1">
    <property type="nucleotide sequence ID" value="NZ_BMBR01000017.1"/>
</dbReference>
<evidence type="ECO:0000256" key="9">
    <source>
        <dbReference type="PIRNR" id="PIRNR001332"/>
    </source>
</evidence>
<proteinExistence type="inferred from homology"/>
<evidence type="ECO:0000256" key="4">
    <source>
        <dbReference type="ARBA" id="ARBA00013204"/>
    </source>
</evidence>
<comment type="catalytic activity">
    <reaction evidence="1 9">
        <text>(2S)-2-acetolactate + H(+) = (R)-acetoin + CO2</text>
        <dbReference type="Rhea" id="RHEA:21580"/>
        <dbReference type="ChEBI" id="CHEBI:15378"/>
        <dbReference type="ChEBI" id="CHEBI:15686"/>
        <dbReference type="ChEBI" id="CHEBI:16526"/>
        <dbReference type="ChEBI" id="CHEBI:58476"/>
        <dbReference type="EC" id="4.1.1.5"/>
    </reaction>
</comment>
<evidence type="ECO:0000313" key="11">
    <source>
        <dbReference type="Proteomes" id="UP001080333"/>
    </source>
</evidence>
<dbReference type="NCBIfam" id="TIGR01252">
    <property type="entry name" value="acetolac_decarb"/>
    <property type="match status" value="1"/>
</dbReference>
<dbReference type="PIRSF" id="PIRSF001332">
    <property type="entry name" value="Acetolac_decarb"/>
    <property type="match status" value="1"/>
</dbReference>
<dbReference type="AlphaFoldDB" id="A0A9X3E916"/>
<evidence type="ECO:0000256" key="5">
    <source>
        <dbReference type="ARBA" id="ARBA00020164"/>
    </source>
</evidence>
<dbReference type="PANTHER" id="PTHR35524:SF1">
    <property type="entry name" value="ALPHA-ACETOLACTATE DECARBOXYLASE"/>
    <property type="match status" value="1"/>
</dbReference>
<sequence>MATIFQHGTLELIMAGLYDGTTTLTSILKNGDFGIGTLDQLDGEMTIMNGKVYQTDANGITREIHQLNHTTPFTSAHFESKNKHLFNETALSFSNLENANHYISKNVPNSVRVNGFFKSLKVRVAPKQAKPYPDFLSVSADQPTFEYQNIEGTLIGDFGPDIYTGVMANGWHLHFLSNDFTIGGHVLDFSAEHLSGTIDTFDTVKISMPIHNESFVSHKSNISDIRQAIAKAEGE</sequence>
<dbReference type="SUPFAM" id="SSF117856">
    <property type="entry name" value="AF0104/ALDC/Ptd012-like"/>
    <property type="match status" value="1"/>
</dbReference>
<dbReference type="EC" id="4.1.1.5" evidence="4 9"/>
<evidence type="ECO:0000256" key="8">
    <source>
        <dbReference type="ARBA" id="ARBA00023239"/>
    </source>
</evidence>
<evidence type="ECO:0000256" key="2">
    <source>
        <dbReference type="ARBA" id="ARBA00005170"/>
    </source>
</evidence>
<dbReference type="GO" id="GO:0045151">
    <property type="term" value="P:acetoin biosynthetic process"/>
    <property type="evidence" value="ECO:0007669"/>
    <property type="project" value="UniProtKB-UniRule"/>
</dbReference>
<name>A0A9X3E916_9LACO</name>
<protein>
    <recommendedName>
        <fullName evidence="5 9">Alpha-acetolactate decarboxylase</fullName>
        <ecNumber evidence="4 9">4.1.1.5</ecNumber>
    </recommendedName>
</protein>
<keyword evidence="6 9" id="KW-0210">Decarboxylase</keyword>